<feature type="compositionally biased region" description="Basic and acidic residues" evidence="2">
    <location>
        <begin position="818"/>
        <end position="829"/>
    </location>
</feature>
<feature type="region of interest" description="Disordered" evidence="2">
    <location>
        <begin position="1045"/>
        <end position="1081"/>
    </location>
</feature>
<dbReference type="Pfam" id="PF00271">
    <property type="entry name" value="Helicase_C"/>
    <property type="match status" value="1"/>
</dbReference>
<feature type="compositionally biased region" description="Basic and acidic residues" evidence="2">
    <location>
        <begin position="863"/>
        <end position="876"/>
    </location>
</feature>
<dbReference type="CDD" id="cd18793">
    <property type="entry name" value="SF2_C_SNF"/>
    <property type="match status" value="1"/>
</dbReference>
<evidence type="ECO:0000256" key="1">
    <source>
        <dbReference type="ARBA" id="ARBA00022801"/>
    </source>
</evidence>
<evidence type="ECO:0000259" key="3">
    <source>
        <dbReference type="PROSITE" id="PS51192"/>
    </source>
</evidence>
<dbReference type="Proteomes" id="UP000002009">
    <property type="component" value="Chromosome 7"/>
</dbReference>
<feature type="compositionally biased region" description="Gly residues" evidence="2">
    <location>
        <begin position="51"/>
        <end position="66"/>
    </location>
</feature>
<dbReference type="GO" id="GO:0043596">
    <property type="term" value="C:nuclear replication fork"/>
    <property type="evidence" value="ECO:0007669"/>
    <property type="project" value="TreeGrafter"/>
</dbReference>
<name>C1E9R0_MICCC</name>
<dbReference type="SUPFAM" id="SSF52540">
    <property type="entry name" value="P-loop containing nucleoside triphosphate hydrolases"/>
    <property type="match status" value="2"/>
</dbReference>
<dbReference type="InterPro" id="IPR049730">
    <property type="entry name" value="SNF2/RAD54-like_C"/>
</dbReference>
<feature type="region of interest" description="Disordered" evidence="2">
    <location>
        <begin position="818"/>
        <end position="907"/>
    </location>
</feature>
<feature type="region of interest" description="Disordered" evidence="2">
    <location>
        <begin position="1"/>
        <end position="77"/>
    </location>
</feature>
<dbReference type="Pfam" id="PF01844">
    <property type="entry name" value="HNH"/>
    <property type="match status" value="1"/>
</dbReference>
<dbReference type="GO" id="GO:0008270">
    <property type="term" value="F:zinc ion binding"/>
    <property type="evidence" value="ECO:0007669"/>
    <property type="project" value="InterPro"/>
</dbReference>
<protein>
    <submittedName>
        <fullName evidence="5">SNF2 super family</fullName>
    </submittedName>
</protein>
<sequence length="1445" mass="158799">MASLAEFGFGVPKRRASAEGGGDGRRASAEGDRRASGDRAGPPRTAPDSARGGGNKRNSGGGNGGEGRGRNSVGFAPPPFDGARVGAELASAKSLLLWFHEDRADCIDRALGEGLWDDFLEPLEREGRWHVRQCSYEDLQEERRRRRDPARRDDQSSVPRPPVKAAIDSVAAMKCSLGTRKDGRHGVVVAWELQFDDTARAIAGYEKIAKCLYDAGVVDQSVPPFARNCHLKEWIPFPTRMALTTPKVLASDEEVDDAMRKIPSRLKRALFPFQEAGVRFGLKRRGRCLIGDQMGVGKTLQALALGSCYLDEGPLLVIAPKSMRLTWARELERWLPDLRPKNLLVCDSQNQATAPLRLMARAMRIRDELRRSRIDDDGDDEDDVGGSTDAIARMEAAQAAREILDQPRVVVVAYKMCQLLSAHIRSIRWGAVIVDESHTLRTTPSLSGGDGCESEQTATILRMIRGSKPEYARVDPPETRGWRPISDRVVLCSGTPSLTKPFDMYNQIDALRLGLLGDKKTFMHAYCDFHQNRFGHHNVRGGKRFAEYQVLLRNVMIRRLKSDVANDLPAKRRDKVYVDVTKDDMSAAWRHIGEQGRVNLEDDGVDCEGEPNSAGSIAKMQAIGLAKARGASEWIKDFLGIETGGDISERDWRELGLDEDQRRAYTDSLKEMPKTVIFAHHRLVMDYVEDKVLRKMPRDWDDANLPYIRFDGSTPGQERDAGCDRFKNDDNCRVALVSVTAGGVGIDFSRGSVVIFVELPLAHLVEQAEDRVHRQGVADPVTVYYLVARGAGEWHDRKRLESIDVSLDTTRRALGDHDAADARGLDVRNRKSARGAGPGGESPPGESPPGESPPGESPPGESPGRDDLSAETETRLDWFNASSRERRCGEDEERSYATPPPPDDLWFEYSGATQRVHLHGAADGSAPLGQSFDPNDVCRTERRLRAELDQTVPADVKRKRWTRPLDVRLSDAAADDGLIGGDKSSGFSRSHAPRLWGRVDAVFAAAAYVHELEALKAEDKNTIARVHACVRGSIKDYIHGAIGSSIDSSGNSSKNAGAGSASTTRHGSGRREPLPEHAEWRPVLIANVRGRGEPREAKEPVSLGWEDVSADGTKKKTVPVGTPLCLKCMKPRDGANPLGDGAPDLDLDSMVHVRAFTQAIASGPRTVASTADLFCSEECAVLDSQTRSAAALRRACFERDRGVCATCGLDCDDLVRRIRVMRCQDDRRDAVLAAWPAMGHRGNGGRLSKLAQTAASGHAWECDHVRAVYDGGGECTVDNCQTLCVLCHKARTAAQAKERAERRKAEKEKKEKKGQGTIQAGFAVAHLANCVDLTALEGLDVEVPESQELEAVDWRTARVVRDDDAREEEDEGEEENEDEADSDSAVPETDDDEADENIAPTQSPPRVLPAKRKKASLGVSQPDPQHVAPEYSDWEEEHVSPEYVD</sequence>
<dbReference type="GO" id="GO:0003676">
    <property type="term" value="F:nucleic acid binding"/>
    <property type="evidence" value="ECO:0007669"/>
    <property type="project" value="InterPro"/>
</dbReference>
<dbReference type="CDD" id="cd00085">
    <property type="entry name" value="HNHc"/>
    <property type="match status" value="1"/>
</dbReference>
<dbReference type="GO" id="GO:0016787">
    <property type="term" value="F:hydrolase activity"/>
    <property type="evidence" value="ECO:0007669"/>
    <property type="project" value="UniProtKB-KW"/>
</dbReference>
<dbReference type="FunCoup" id="C1E9R0">
    <property type="interactions" value="649"/>
</dbReference>
<dbReference type="GO" id="GO:0006281">
    <property type="term" value="P:DNA repair"/>
    <property type="evidence" value="ECO:0007669"/>
    <property type="project" value="TreeGrafter"/>
</dbReference>
<dbReference type="PROSITE" id="PS51194">
    <property type="entry name" value="HELICASE_CTER"/>
    <property type="match status" value="1"/>
</dbReference>
<evidence type="ECO:0000313" key="5">
    <source>
        <dbReference type="EMBL" id="ACO65078.1"/>
    </source>
</evidence>
<gene>
    <name evidence="5" type="ORF">MICPUN_59808</name>
</gene>
<feature type="compositionally biased region" description="Low complexity" evidence="2">
    <location>
        <begin position="1045"/>
        <end position="1062"/>
    </location>
</feature>
<dbReference type="Pfam" id="PF00176">
    <property type="entry name" value="SNF2-rel_dom"/>
    <property type="match status" value="2"/>
</dbReference>
<dbReference type="InterPro" id="IPR000330">
    <property type="entry name" value="SNF2_N"/>
</dbReference>
<feature type="compositionally biased region" description="Pro residues" evidence="2">
    <location>
        <begin position="845"/>
        <end position="861"/>
    </location>
</feature>
<dbReference type="InterPro" id="IPR014001">
    <property type="entry name" value="Helicase_ATP-bd"/>
</dbReference>
<keyword evidence="1" id="KW-0378">Hydrolase</keyword>
<dbReference type="RefSeq" id="XP_002503820.1">
    <property type="nucleotide sequence ID" value="XM_002503774.1"/>
</dbReference>
<dbReference type="OrthoDB" id="2801544at2759"/>
<feature type="region of interest" description="Disordered" evidence="2">
    <location>
        <begin position="1360"/>
        <end position="1445"/>
    </location>
</feature>
<dbReference type="KEGG" id="mis:MICPUN_59808"/>
<dbReference type="PROSITE" id="PS51192">
    <property type="entry name" value="HELICASE_ATP_BIND_1"/>
    <property type="match status" value="1"/>
</dbReference>
<dbReference type="eggNOG" id="KOG1000">
    <property type="taxonomic scope" value="Eukaryota"/>
</dbReference>
<dbReference type="PANTHER" id="PTHR45766:SF5">
    <property type="entry name" value="SNF2 DOMAIN-CONTAINING PROTEIN _ HELICASE DOMAIN-CONTAINING PROTEIN _ HNH ENDONUCLEASE DOMAIN-CONTAINING PROTEIN"/>
    <property type="match status" value="1"/>
</dbReference>
<dbReference type="InterPro" id="IPR002711">
    <property type="entry name" value="HNH"/>
</dbReference>
<feature type="compositionally biased region" description="Basic and acidic residues" evidence="2">
    <location>
        <begin position="1069"/>
        <end position="1080"/>
    </location>
</feature>
<accession>C1E9R0</accession>
<dbReference type="Gene3D" id="3.40.50.10810">
    <property type="entry name" value="Tandem AAA-ATPase domain"/>
    <property type="match status" value="2"/>
</dbReference>
<dbReference type="GO" id="GO:0031297">
    <property type="term" value="P:replication fork processing"/>
    <property type="evidence" value="ECO:0007669"/>
    <property type="project" value="TreeGrafter"/>
</dbReference>
<dbReference type="InterPro" id="IPR038718">
    <property type="entry name" value="SNF2-like_sf"/>
</dbReference>
<dbReference type="STRING" id="296587.C1E9R0"/>
<evidence type="ECO:0000256" key="2">
    <source>
        <dbReference type="SAM" id="MobiDB-lite"/>
    </source>
</evidence>
<dbReference type="SMART" id="SM00490">
    <property type="entry name" value="HELICc"/>
    <property type="match status" value="1"/>
</dbReference>
<dbReference type="InterPro" id="IPR001650">
    <property type="entry name" value="Helicase_C-like"/>
</dbReference>
<keyword evidence="6" id="KW-1185">Reference proteome</keyword>
<feature type="domain" description="Helicase C-terminal" evidence="4">
    <location>
        <begin position="664"/>
        <end position="828"/>
    </location>
</feature>
<dbReference type="EMBL" id="CP001328">
    <property type="protein sequence ID" value="ACO65078.1"/>
    <property type="molecule type" value="Genomic_DNA"/>
</dbReference>
<dbReference type="GO" id="GO:0004520">
    <property type="term" value="F:DNA endonuclease activity"/>
    <property type="evidence" value="ECO:0007669"/>
    <property type="project" value="TreeGrafter"/>
</dbReference>
<dbReference type="PANTHER" id="PTHR45766">
    <property type="entry name" value="DNA ANNEALING HELICASE AND ENDONUCLEASE ZRANB3 FAMILY MEMBER"/>
    <property type="match status" value="1"/>
</dbReference>
<evidence type="ECO:0000313" key="6">
    <source>
        <dbReference type="Proteomes" id="UP000002009"/>
    </source>
</evidence>
<dbReference type="InterPro" id="IPR027417">
    <property type="entry name" value="P-loop_NTPase"/>
</dbReference>
<feature type="domain" description="Helicase ATP-binding" evidence="3">
    <location>
        <begin position="279"/>
        <end position="514"/>
    </location>
</feature>
<feature type="compositionally biased region" description="Acidic residues" evidence="2">
    <location>
        <begin position="1365"/>
        <end position="1396"/>
    </location>
</feature>
<dbReference type="GeneID" id="8244756"/>
<dbReference type="SMART" id="SM00487">
    <property type="entry name" value="DEXDc"/>
    <property type="match status" value="1"/>
</dbReference>
<dbReference type="InterPro" id="IPR003615">
    <property type="entry name" value="HNH_nuc"/>
</dbReference>
<evidence type="ECO:0000259" key="4">
    <source>
        <dbReference type="PROSITE" id="PS51194"/>
    </source>
</evidence>
<dbReference type="OMA" id="TNRIHAY"/>
<reference evidence="5 6" key="1">
    <citation type="journal article" date="2009" name="Science">
        <title>Green evolution and dynamic adaptations revealed by genomes of the marine picoeukaryotes Micromonas.</title>
        <authorList>
            <person name="Worden A.Z."/>
            <person name="Lee J.H."/>
            <person name="Mock T."/>
            <person name="Rouze P."/>
            <person name="Simmons M.P."/>
            <person name="Aerts A.L."/>
            <person name="Allen A.E."/>
            <person name="Cuvelier M.L."/>
            <person name="Derelle E."/>
            <person name="Everett M.V."/>
            <person name="Foulon E."/>
            <person name="Grimwood J."/>
            <person name="Gundlach H."/>
            <person name="Henrissat B."/>
            <person name="Napoli C."/>
            <person name="McDonald S.M."/>
            <person name="Parker M.S."/>
            <person name="Rombauts S."/>
            <person name="Salamov A."/>
            <person name="Von Dassow P."/>
            <person name="Badger J.H."/>
            <person name="Coutinho P.M."/>
            <person name="Demir E."/>
            <person name="Dubchak I."/>
            <person name="Gentemann C."/>
            <person name="Eikrem W."/>
            <person name="Gready J.E."/>
            <person name="John U."/>
            <person name="Lanier W."/>
            <person name="Lindquist E.A."/>
            <person name="Lucas S."/>
            <person name="Mayer K.F."/>
            <person name="Moreau H."/>
            <person name="Not F."/>
            <person name="Otillar R."/>
            <person name="Panaud O."/>
            <person name="Pangilinan J."/>
            <person name="Paulsen I."/>
            <person name="Piegu B."/>
            <person name="Poliakov A."/>
            <person name="Robbens S."/>
            <person name="Schmutz J."/>
            <person name="Toulza E."/>
            <person name="Wyss T."/>
            <person name="Zelensky A."/>
            <person name="Zhou K."/>
            <person name="Armbrust E.V."/>
            <person name="Bhattacharya D."/>
            <person name="Goodenough U.W."/>
            <person name="Van de Peer Y."/>
            <person name="Grigoriev I.V."/>
        </authorList>
    </citation>
    <scope>NUCLEOTIDE SEQUENCE [LARGE SCALE GENOMIC DNA]</scope>
    <source>
        <strain evidence="6">RCC299 / NOUM17</strain>
    </source>
</reference>
<organism evidence="5 6">
    <name type="scientific">Micromonas commoda (strain RCC299 / NOUM17 / CCMP2709)</name>
    <name type="common">Picoplanktonic green alga</name>
    <dbReference type="NCBI Taxonomy" id="296587"/>
    <lineage>
        <taxon>Eukaryota</taxon>
        <taxon>Viridiplantae</taxon>
        <taxon>Chlorophyta</taxon>
        <taxon>Mamiellophyceae</taxon>
        <taxon>Mamiellales</taxon>
        <taxon>Mamiellaceae</taxon>
        <taxon>Micromonas</taxon>
    </lineage>
</organism>
<proteinExistence type="predicted"/>
<dbReference type="GO" id="GO:0005524">
    <property type="term" value="F:ATP binding"/>
    <property type="evidence" value="ECO:0007669"/>
    <property type="project" value="InterPro"/>
</dbReference>
<dbReference type="Gene3D" id="1.10.30.50">
    <property type="match status" value="1"/>
</dbReference>
<feature type="compositionally biased region" description="Basic and acidic residues" evidence="2">
    <location>
        <begin position="22"/>
        <end position="37"/>
    </location>
</feature>
<dbReference type="InParanoid" id="C1E9R0"/>
<dbReference type="Gene3D" id="3.40.50.300">
    <property type="entry name" value="P-loop containing nucleotide triphosphate hydrolases"/>
    <property type="match status" value="1"/>
</dbReference>
<feature type="region of interest" description="Disordered" evidence="2">
    <location>
        <begin position="140"/>
        <end position="162"/>
    </location>
</feature>